<comment type="caution">
    <text evidence="1">The sequence shown here is derived from an EMBL/GenBank/DDBJ whole genome shotgun (WGS) entry which is preliminary data.</text>
</comment>
<dbReference type="EMBL" id="BMFN01000001">
    <property type="protein sequence ID" value="GGF60389.1"/>
    <property type="molecule type" value="Genomic_DNA"/>
</dbReference>
<sequence>MQVGSVFFIASANAQNTSELGIGIGGLNYKGELSPNYQFENNRPALTIFYRKDISVPITLRGAFTGGMIQANDENVQGVNDATAPLNSYRQATMKGGLAEVSGVLEYNFFNYHNRKDKIHFTPYVFIGVAGFYANTKTTFEGQNFNIPNTSGGMLGVAIPVGAGIKYALSPRWNLGLEAGARKTFTDKLDHLSNENAFIANRNTKDWYFYNGVSISYTFYKIYCPD</sequence>
<evidence type="ECO:0000313" key="2">
    <source>
        <dbReference type="Proteomes" id="UP000605392"/>
    </source>
</evidence>
<dbReference type="Proteomes" id="UP000605392">
    <property type="component" value="Unassembled WGS sequence"/>
</dbReference>
<organism evidence="1 2">
    <name type="scientific">Hymenobacter qilianensis</name>
    <dbReference type="NCBI Taxonomy" id="1385715"/>
    <lineage>
        <taxon>Bacteria</taxon>
        <taxon>Pseudomonadati</taxon>
        <taxon>Bacteroidota</taxon>
        <taxon>Cytophagia</taxon>
        <taxon>Cytophagales</taxon>
        <taxon>Hymenobacteraceae</taxon>
        <taxon>Hymenobacter</taxon>
    </lineage>
</organism>
<name>A0ACB5PPX1_9BACT</name>
<evidence type="ECO:0000313" key="1">
    <source>
        <dbReference type="EMBL" id="GGF60389.1"/>
    </source>
</evidence>
<proteinExistence type="predicted"/>
<accession>A0ACB5PPX1</accession>
<keyword evidence="2" id="KW-1185">Reference proteome</keyword>
<gene>
    <name evidence="1" type="ORF">GCM10011375_14420</name>
</gene>
<protein>
    <submittedName>
        <fullName evidence="1">Uncharacterized protein</fullName>
    </submittedName>
</protein>
<reference evidence="1 2" key="1">
    <citation type="journal article" date="2019" name="Int. J. Syst. Evol. Microbiol.">
        <title>The Global Catalogue of Microorganisms (GCM) 10K type strain sequencing project: providing services to taxonomists for standard genome sequencing and annotation.</title>
        <authorList>
            <consortium name="The Broad Institute Genomics Platform"/>
            <consortium name="The Broad Institute Genome Sequencing Center for Infectious Disease"/>
            <person name="Wu L."/>
            <person name="Ma J."/>
        </authorList>
    </citation>
    <scope>NUCLEOTIDE SEQUENCE [LARGE SCALE GENOMIC DNA]</scope>
    <source>
        <strain evidence="1 2">CGMCC 1.12720</strain>
    </source>
</reference>